<sequence length="457" mass="49365">MADFSLRLLAFLAAPTILVAAQENTEGLTTNISPSPGPTGLGSFPTGGPTAPGRNTTFTGPRTTPRPLYTNTSRPIDHPTLTRSDPGAIITSWTTEIVTITSCPCAPKPDYGYGNETMELCTSSRTLTVTLTSTLKGCNHGYGGCKYFPEYPDYPKPTQEPPHYGNDEEGEEDEEDEEISCNEDGEFGGDENLGGCYGPEEGCDNYEFGRDGAGDHYEGGEDGHRESYDELKQKEYDREKRGGYDRRGGDGHGHKLKDIDHERDRQRHKKRPGKGYHHKTLQIYEERDSIPTVPEPPIKDFEVPIARHKREKRQHKCTKTGGPKPTDVQKLEPTGDPTGPKQCHGDCGGPDLTSTVVTTVMITITPSVTKLNTNHLSVSSISITLLSTTTLSHPETGSATGSSSATATSTAPSIPTFIAGAARLGREVRVATGWGILLACMWVGMVAIEFGMGGVGF</sequence>
<accession>A0A3N4LEM8</accession>
<feature type="compositionally biased region" description="Basic residues" evidence="1">
    <location>
        <begin position="266"/>
        <end position="276"/>
    </location>
</feature>
<evidence type="ECO:0000256" key="1">
    <source>
        <dbReference type="SAM" id="MobiDB-lite"/>
    </source>
</evidence>
<dbReference type="OrthoDB" id="10428349at2759"/>
<feature type="region of interest" description="Disordered" evidence="1">
    <location>
        <begin position="309"/>
        <end position="347"/>
    </location>
</feature>
<dbReference type="AlphaFoldDB" id="A0A3N4LEM8"/>
<feature type="chain" id="PRO_5018008961" evidence="3">
    <location>
        <begin position="22"/>
        <end position="457"/>
    </location>
</feature>
<feature type="compositionally biased region" description="Basic and acidic residues" evidence="1">
    <location>
        <begin position="207"/>
        <end position="265"/>
    </location>
</feature>
<evidence type="ECO:0000313" key="4">
    <source>
        <dbReference type="EMBL" id="RPB21333.1"/>
    </source>
</evidence>
<feature type="region of interest" description="Disordered" evidence="1">
    <location>
        <begin position="29"/>
        <end position="83"/>
    </location>
</feature>
<feature type="compositionally biased region" description="Basic residues" evidence="1">
    <location>
        <begin position="309"/>
        <end position="318"/>
    </location>
</feature>
<keyword evidence="3" id="KW-0732">Signal</keyword>
<keyword evidence="5" id="KW-1185">Reference proteome</keyword>
<feature type="compositionally biased region" description="Acidic residues" evidence="1">
    <location>
        <begin position="167"/>
        <end position="189"/>
    </location>
</feature>
<feature type="transmembrane region" description="Helical" evidence="2">
    <location>
        <begin position="433"/>
        <end position="455"/>
    </location>
</feature>
<protein>
    <submittedName>
        <fullName evidence="4">Uncharacterized protein</fullName>
    </submittedName>
</protein>
<evidence type="ECO:0000256" key="3">
    <source>
        <dbReference type="SAM" id="SignalP"/>
    </source>
</evidence>
<feature type="compositionally biased region" description="Low complexity" evidence="1">
    <location>
        <begin position="52"/>
        <end position="67"/>
    </location>
</feature>
<feature type="signal peptide" evidence="3">
    <location>
        <begin position="1"/>
        <end position="21"/>
    </location>
</feature>
<keyword evidence="2" id="KW-0472">Membrane</keyword>
<evidence type="ECO:0000313" key="5">
    <source>
        <dbReference type="Proteomes" id="UP000267821"/>
    </source>
</evidence>
<gene>
    <name evidence="4" type="ORF">L211DRAFT_840764</name>
</gene>
<dbReference type="Proteomes" id="UP000267821">
    <property type="component" value="Unassembled WGS sequence"/>
</dbReference>
<name>A0A3N4LEM8_9PEZI</name>
<dbReference type="EMBL" id="ML121560">
    <property type="protein sequence ID" value="RPB21333.1"/>
    <property type="molecule type" value="Genomic_DNA"/>
</dbReference>
<organism evidence="4 5">
    <name type="scientific">Terfezia boudieri ATCC MYA-4762</name>
    <dbReference type="NCBI Taxonomy" id="1051890"/>
    <lineage>
        <taxon>Eukaryota</taxon>
        <taxon>Fungi</taxon>
        <taxon>Dikarya</taxon>
        <taxon>Ascomycota</taxon>
        <taxon>Pezizomycotina</taxon>
        <taxon>Pezizomycetes</taxon>
        <taxon>Pezizales</taxon>
        <taxon>Pezizaceae</taxon>
        <taxon>Terfezia</taxon>
    </lineage>
</organism>
<evidence type="ECO:0000256" key="2">
    <source>
        <dbReference type="SAM" id="Phobius"/>
    </source>
</evidence>
<dbReference type="InParanoid" id="A0A3N4LEM8"/>
<proteinExistence type="predicted"/>
<feature type="region of interest" description="Disordered" evidence="1">
    <location>
        <begin position="153"/>
        <end position="276"/>
    </location>
</feature>
<keyword evidence="2" id="KW-1133">Transmembrane helix</keyword>
<keyword evidence="2" id="KW-0812">Transmembrane</keyword>
<reference evidence="4 5" key="1">
    <citation type="journal article" date="2018" name="Nat. Ecol. Evol.">
        <title>Pezizomycetes genomes reveal the molecular basis of ectomycorrhizal truffle lifestyle.</title>
        <authorList>
            <person name="Murat C."/>
            <person name="Payen T."/>
            <person name="Noel B."/>
            <person name="Kuo A."/>
            <person name="Morin E."/>
            <person name="Chen J."/>
            <person name="Kohler A."/>
            <person name="Krizsan K."/>
            <person name="Balestrini R."/>
            <person name="Da Silva C."/>
            <person name="Montanini B."/>
            <person name="Hainaut M."/>
            <person name="Levati E."/>
            <person name="Barry K.W."/>
            <person name="Belfiori B."/>
            <person name="Cichocki N."/>
            <person name="Clum A."/>
            <person name="Dockter R.B."/>
            <person name="Fauchery L."/>
            <person name="Guy J."/>
            <person name="Iotti M."/>
            <person name="Le Tacon F."/>
            <person name="Lindquist E.A."/>
            <person name="Lipzen A."/>
            <person name="Malagnac F."/>
            <person name="Mello A."/>
            <person name="Molinier V."/>
            <person name="Miyauchi S."/>
            <person name="Poulain J."/>
            <person name="Riccioni C."/>
            <person name="Rubini A."/>
            <person name="Sitrit Y."/>
            <person name="Splivallo R."/>
            <person name="Traeger S."/>
            <person name="Wang M."/>
            <person name="Zifcakova L."/>
            <person name="Wipf D."/>
            <person name="Zambonelli A."/>
            <person name="Paolocci F."/>
            <person name="Nowrousian M."/>
            <person name="Ottonello S."/>
            <person name="Baldrian P."/>
            <person name="Spatafora J.W."/>
            <person name="Henrissat B."/>
            <person name="Nagy L.G."/>
            <person name="Aury J.M."/>
            <person name="Wincker P."/>
            <person name="Grigoriev I.V."/>
            <person name="Bonfante P."/>
            <person name="Martin F.M."/>
        </authorList>
    </citation>
    <scope>NUCLEOTIDE SEQUENCE [LARGE SCALE GENOMIC DNA]</scope>
    <source>
        <strain evidence="4 5">ATCC MYA-4762</strain>
    </source>
</reference>